<dbReference type="PROSITE" id="PS51708">
    <property type="entry name" value="CHAD"/>
    <property type="match status" value="1"/>
</dbReference>
<feature type="domain" description="CHAD" evidence="2">
    <location>
        <begin position="217"/>
        <end position="489"/>
    </location>
</feature>
<comment type="caution">
    <text evidence="3">The sequence shown here is derived from an EMBL/GenBank/DDBJ whole genome shotgun (WGS) entry which is preliminary data.</text>
</comment>
<dbReference type="InterPro" id="IPR023577">
    <property type="entry name" value="CYTH_domain"/>
</dbReference>
<evidence type="ECO:0000313" key="3">
    <source>
        <dbReference type="EMBL" id="OTG66572.1"/>
    </source>
</evidence>
<name>A0A1Y3CLR0_9GAMM</name>
<dbReference type="OrthoDB" id="3034217at2"/>
<dbReference type="InterPro" id="IPR038186">
    <property type="entry name" value="CHAD_dom_sf"/>
</dbReference>
<feature type="domain" description="CYTH" evidence="1">
    <location>
        <begin position="1"/>
        <end position="201"/>
    </location>
</feature>
<dbReference type="AlphaFoldDB" id="A0A1Y3CLR0"/>
<dbReference type="InterPro" id="IPR033469">
    <property type="entry name" value="CYTH-like_dom_sf"/>
</dbReference>
<reference evidence="3 4" key="1">
    <citation type="submission" date="2017-04" db="EMBL/GenBank/DDBJ databases">
        <title>High diversity of culturable Acinetobacter species in natural soil and water ecosystems.</title>
        <authorList>
            <person name="Nemec A."/>
            <person name="Radolfova-Krizova L."/>
        </authorList>
    </citation>
    <scope>NUCLEOTIDE SEQUENCE [LARGE SCALE GENOMIC DNA]</scope>
    <source>
        <strain evidence="3 4">ANC 4999</strain>
    </source>
</reference>
<dbReference type="PROSITE" id="PS51707">
    <property type="entry name" value="CYTH"/>
    <property type="match status" value="1"/>
</dbReference>
<evidence type="ECO:0000259" key="2">
    <source>
        <dbReference type="PROSITE" id="PS51708"/>
    </source>
</evidence>
<dbReference type="InterPro" id="IPR007899">
    <property type="entry name" value="CHAD_dom"/>
</dbReference>
<dbReference type="PANTHER" id="PTHR39339:SF1">
    <property type="entry name" value="CHAD DOMAIN-CONTAINING PROTEIN"/>
    <property type="match status" value="1"/>
</dbReference>
<dbReference type="Pfam" id="PF05235">
    <property type="entry name" value="CHAD"/>
    <property type="match status" value="1"/>
</dbReference>
<proteinExistence type="predicted"/>
<evidence type="ECO:0000259" key="1">
    <source>
        <dbReference type="PROSITE" id="PS51707"/>
    </source>
</evidence>
<dbReference type="SUPFAM" id="SSF55154">
    <property type="entry name" value="CYTH-like phosphatases"/>
    <property type="match status" value="1"/>
</dbReference>
<dbReference type="Pfam" id="PF01928">
    <property type="entry name" value="CYTH"/>
    <property type="match status" value="1"/>
</dbReference>
<gene>
    <name evidence="3" type="ORF">B9T28_04810</name>
</gene>
<dbReference type="RefSeq" id="WP_086202818.1">
    <property type="nucleotide sequence ID" value="NZ_NEGB01000002.1"/>
</dbReference>
<organism evidence="3 4">
    <name type="scientific">Acinetobacter silvestris</name>
    <dbReference type="NCBI Taxonomy" id="1977882"/>
    <lineage>
        <taxon>Bacteria</taxon>
        <taxon>Pseudomonadati</taxon>
        <taxon>Pseudomonadota</taxon>
        <taxon>Gammaproteobacteria</taxon>
        <taxon>Moraxellales</taxon>
        <taxon>Moraxellaceae</taxon>
        <taxon>Acinetobacter</taxon>
    </lineage>
</organism>
<protein>
    <recommendedName>
        <fullName evidence="5">CHAD domain-containing protein</fullName>
    </recommendedName>
</protein>
<dbReference type="Proteomes" id="UP000242765">
    <property type="component" value="Unassembled WGS sequence"/>
</dbReference>
<evidence type="ECO:0000313" key="4">
    <source>
        <dbReference type="Proteomes" id="UP000242765"/>
    </source>
</evidence>
<accession>A0A1Y3CLR0</accession>
<dbReference type="PANTHER" id="PTHR39339">
    <property type="entry name" value="SLR1444 PROTEIN"/>
    <property type="match status" value="1"/>
</dbReference>
<dbReference type="SMART" id="SM00880">
    <property type="entry name" value="CHAD"/>
    <property type="match status" value="1"/>
</dbReference>
<keyword evidence="4" id="KW-1185">Reference proteome</keyword>
<dbReference type="Gene3D" id="2.40.320.10">
    <property type="entry name" value="Hypothetical Protein Pfu-838710-001"/>
    <property type="match status" value="1"/>
</dbReference>
<dbReference type="Gene3D" id="1.40.20.10">
    <property type="entry name" value="CHAD domain"/>
    <property type="match status" value="1"/>
</dbReference>
<sequence length="489" mass="57363">MSKIELKFQIPKDQTELLIKALQRKNAQKMQLHTNYYDSDDFKLSQHAVSLRQRLQDQNCVQSLNIQTQNQSKHSEFNINFEQQTNPALNLQAYKYNKHIDKNIIKLLNSLQNNLRLQFEIQVERWVTISSFQNSKIQVQLDQGQISHNHQVKDLIEIKFQLQQGTIQDFISFIFPYIKRYHLCLNGYTKLQQCYLLAQGLTEYPTQNQSTLQLKHHDSKAVALKKMIQNCLEHLLPNSTAIASGYFNSQHVHQARVAIRRLRSAFSMFSNWSQHVDPIWTKQLAIIFRQLGTTRDLDVIAEEIVPKLLKAGAPELKLPLSTQQTSISLQQLFQSLDFNNLILSLFQFIHQPNIDSSEKNNQKISIKKIIQLHQHIQRDVQNLLEQDITTLHRIRKRLKRLRYSIDFISSLYKSSEVKRYLQTLKPAQDMLGQYNDLILAETFFRNNIKNDPNAWFALGWIAANQQHQLQQAAHYLQIFANIRPFWHSA</sequence>
<evidence type="ECO:0008006" key="5">
    <source>
        <dbReference type="Google" id="ProtNLM"/>
    </source>
</evidence>
<dbReference type="EMBL" id="NEGB01000002">
    <property type="protein sequence ID" value="OTG66572.1"/>
    <property type="molecule type" value="Genomic_DNA"/>
</dbReference>